<reference evidence="2 3" key="1">
    <citation type="submission" date="2018-06" db="EMBL/GenBank/DDBJ databases">
        <title>Whole Genome Sequence of an efficient microsymbiont, Rhizobium tropici.</title>
        <authorList>
            <person name="Srinivasan R."/>
            <person name="Singh H.V."/>
            <person name="Srivastava R."/>
            <person name="Kumari B."/>
            <person name="Radhakrishna A."/>
        </authorList>
    </citation>
    <scope>NUCLEOTIDE SEQUENCE [LARGE SCALE GENOMIC DNA]</scope>
    <source>
        <strain evidence="2 3">IGFRI Rhizo-19</strain>
    </source>
</reference>
<keyword evidence="1" id="KW-0812">Transmembrane</keyword>
<evidence type="ECO:0000313" key="3">
    <source>
        <dbReference type="Proteomes" id="UP000251205"/>
    </source>
</evidence>
<dbReference type="RefSeq" id="WP_112340869.1">
    <property type="nucleotide sequence ID" value="NZ_QMKK01000022.1"/>
</dbReference>
<proteinExistence type="predicted"/>
<sequence length="159" mass="17648">MQFPQRSKRFEWNFNTIVTLGSMVAGLAVTSAGWGITYANMRNDNADLRKQIIDLTNRMDKDGADKKAQLADVQQQLAQIAPLTFQTTRATESAAENKKAIEMTNARIDRVVEAFGGKLDTVIDSVNKVSTQVQVLSSKLEDMQGKADKTLFRTPVVRP</sequence>
<dbReference type="OrthoDB" id="8372240at2"/>
<dbReference type="Proteomes" id="UP000251205">
    <property type="component" value="Unassembled WGS sequence"/>
</dbReference>
<keyword evidence="1" id="KW-1133">Transmembrane helix</keyword>
<protein>
    <submittedName>
        <fullName evidence="2">Uncharacterized protein</fullName>
    </submittedName>
</protein>
<accession>A0A329YGS6</accession>
<dbReference type="EMBL" id="QMKK01000022">
    <property type="protein sequence ID" value="RAX42383.1"/>
    <property type="molecule type" value="Genomic_DNA"/>
</dbReference>
<feature type="transmembrane region" description="Helical" evidence="1">
    <location>
        <begin position="12"/>
        <end position="36"/>
    </location>
</feature>
<dbReference type="AlphaFoldDB" id="A0A329YGS6"/>
<comment type="caution">
    <text evidence="2">The sequence shown here is derived from an EMBL/GenBank/DDBJ whole genome shotgun (WGS) entry which is preliminary data.</text>
</comment>
<keyword evidence="1" id="KW-0472">Membrane</keyword>
<evidence type="ECO:0000256" key="1">
    <source>
        <dbReference type="SAM" id="Phobius"/>
    </source>
</evidence>
<name>A0A329YGS6_RHITR</name>
<evidence type="ECO:0000313" key="2">
    <source>
        <dbReference type="EMBL" id="RAX42383.1"/>
    </source>
</evidence>
<organism evidence="2 3">
    <name type="scientific">Rhizobium tropici</name>
    <dbReference type="NCBI Taxonomy" id="398"/>
    <lineage>
        <taxon>Bacteria</taxon>
        <taxon>Pseudomonadati</taxon>
        <taxon>Pseudomonadota</taxon>
        <taxon>Alphaproteobacteria</taxon>
        <taxon>Hyphomicrobiales</taxon>
        <taxon>Rhizobiaceae</taxon>
        <taxon>Rhizobium/Agrobacterium group</taxon>
        <taxon>Rhizobium</taxon>
    </lineage>
</organism>
<gene>
    <name evidence="2" type="ORF">DQ393_05955</name>
</gene>